<sequence>MRMMLLVLGMSRGFRVNISRYKPSVSFPGADSECTKDLGIWLWLVPSSSAKLEGIYTFGASTVVTENGNAPIVTKTVDDKNTVIPLTSVEEKAQRRAELKARSTLFGGNTATKKTHKNLMKQQYENFAASSTEVIEQTYERLQKLISQLEMHGEVIPQEDINQKFLIKVKGISSSTTNSHNVAFLSSSSTNSATRAVNTTQGVNTSSTQGAADRSTTVENLSDAVIYSFFASQPSILQLDNEDL</sequence>
<dbReference type="Proteomes" id="UP001151760">
    <property type="component" value="Unassembled WGS sequence"/>
</dbReference>
<comment type="caution">
    <text evidence="1">The sequence shown here is derived from an EMBL/GenBank/DDBJ whole genome shotgun (WGS) entry which is preliminary data.</text>
</comment>
<organism evidence="1 2">
    <name type="scientific">Tanacetum coccineum</name>
    <dbReference type="NCBI Taxonomy" id="301880"/>
    <lineage>
        <taxon>Eukaryota</taxon>
        <taxon>Viridiplantae</taxon>
        <taxon>Streptophyta</taxon>
        <taxon>Embryophyta</taxon>
        <taxon>Tracheophyta</taxon>
        <taxon>Spermatophyta</taxon>
        <taxon>Magnoliopsida</taxon>
        <taxon>eudicotyledons</taxon>
        <taxon>Gunneridae</taxon>
        <taxon>Pentapetalae</taxon>
        <taxon>asterids</taxon>
        <taxon>campanulids</taxon>
        <taxon>Asterales</taxon>
        <taxon>Asteraceae</taxon>
        <taxon>Asteroideae</taxon>
        <taxon>Anthemideae</taxon>
        <taxon>Anthemidinae</taxon>
        <taxon>Tanacetum</taxon>
    </lineage>
</organism>
<accession>A0ABQ5AS67</accession>
<reference evidence="1" key="2">
    <citation type="submission" date="2022-01" db="EMBL/GenBank/DDBJ databases">
        <authorList>
            <person name="Yamashiro T."/>
            <person name="Shiraishi A."/>
            <person name="Satake H."/>
            <person name="Nakayama K."/>
        </authorList>
    </citation>
    <scope>NUCLEOTIDE SEQUENCE</scope>
</reference>
<gene>
    <name evidence="1" type="ORF">Tco_0838618</name>
</gene>
<reference evidence="1" key="1">
    <citation type="journal article" date="2022" name="Int. J. Mol. Sci.">
        <title>Draft Genome of Tanacetum Coccineum: Genomic Comparison of Closely Related Tanacetum-Family Plants.</title>
        <authorList>
            <person name="Yamashiro T."/>
            <person name="Shiraishi A."/>
            <person name="Nakayama K."/>
            <person name="Satake H."/>
        </authorList>
    </citation>
    <scope>NUCLEOTIDE SEQUENCE</scope>
</reference>
<evidence type="ECO:0000313" key="1">
    <source>
        <dbReference type="EMBL" id="GJT04156.1"/>
    </source>
</evidence>
<protein>
    <submittedName>
        <fullName evidence="1">Uncharacterized protein</fullName>
    </submittedName>
</protein>
<name>A0ABQ5AS67_9ASTR</name>
<dbReference type="EMBL" id="BQNB010012487">
    <property type="protein sequence ID" value="GJT04156.1"/>
    <property type="molecule type" value="Genomic_DNA"/>
</dbReference>
<evidence type="ECO:0000313" key="2">
    <source>
        <dbReference type="Proteomes" id="UP001151760"/>
    </source>
</evidence>
<proteinExistence type="predicted"/>
<keyword evidence="2" id="KW-1185">Reference proteome</keyword>